<dbReference type="Proteomes" id="UP000280698">
    <property type="component" value="Unassembled WGS sequence"/>
</dbReference>
<protein>
    <recommendedName>
        <fullName evidence="4">PH domain-containing protein</fullName>
    </recommendedName>
</protein>
<name>A0ABX9WFJ4_9ACTN</name>
<organism evidence="2 3">
    <name type="scientific">Micromonospora solifontis</name>
    <dbReference type="NCBI Taxonomy" id="2487138"/>
    <lineage>
        <taxon>Bacteria</taxon>
        <taxon>Bacillati</taxon>
        <taxon>Actinomycetota</taxon>
        <taxon>Actinomycetes</taxon>
        <taxon>Micromonosporales</taxon>
        <taxon>Micromonosporaceae</taxon>
        <taxon>Micromonospora</taxon>
    </lineage>
</organism>
<dbReference type="PROSITE" id="PS51257">
    <property type="entry name" value="PROKAR_LIPOPROTEIN"/>
    <property type="match status" value="1"/>
</dbReference>
<reference evidence="2 3" key="1">
    <citation type="submission" date="2018-11" db="EMBL/GenBank/DDBJ databases">
        <title>Micromonospora sp. PPF5-17, a new actinomycetes isolated from a hot spring soil.</title>
        <authorList>
            <person name="Thawai C."/>
        </authorList>
    </citation>
    <scope>NUCLEOTIDE SEQUENCE [LARGE SCALE GENOMIC DNA]</scope>
    <source>
        <strain evidence="2 3">PPF5-17</strain>
    </source>
</reference>
<evidence type="ECO:0000313" key="3">
    <source>
        <dbReference type="Proteomes" id="UP000280698"/>
    </source>
</evidence>
<keyword evidence="3" id="KW-1185">Reference proteome</keyword>
<comment type="caution">
    <text evidence="2">The sequence shown here is derived from an EMBL/GenBank/DDBJ whole genome shotgun (WGS) entry which is preliminary data.</text>
</comment>
<keyword evidence="1" id="KW-1133">Transmembrane helix</keyword>
<evidence type="ECO:0000256" key="1">
    <source>
        <dbReference type="SAM" id="Phobius"/>
    </source>
</evidence>
<evidence type="ECO:0008006" key="4">
    <source>
        <dbReference type="Google" id="ProtNLM"/>
    </source>
</evidence>
<proteinExistence type="predicted"/>
<accession>A0ABX9WFJ4</accession>
<dbReference type="EMBL" id="RJLN01000064">
    <property type="protein sequence ID" value="RNL95810.1"/>
    <property type="molecule type" value="Genomic_DNA"/>
</dbReference>
<gene>
    <name evidence="2" type="ORF">EFE23_20205</name>
</gene>
<keyword evidence="1" id="KW-0472">Membrane</keyword>
<sequence>MGKRALLFVLMILFIGLVMACPLGAAVSAGNADPVVLLVVPAFLLLFALLLSFQLWLITSGGPVLAVGPDGLWIKTRPTRGQAIWLPWAAIDRIYLRRWALEKMLCVKPHDPRVGSGLGVYTALDSGLQQAFFGTGFAATVNFADRPEEEIMRAVVGYSAGRCRVG</sequence>
<feature type="transmembrane region" description="Helical" evidence="1">
    <location>
        <begin position="36"/>
        <end position="58"/>
    </location>
</feature>
<keyword evidence="1" id="KW-0812">Transmembrane</keyword>
<evidence type="ECO:0000313" key="2">
    <source>
        <dbReference type="EMBL" id="RNL95810.1"/>
    </source>
</evidence>